<organism evidence="1 2">
    <name type="scientific">Promicromonospora iranensis</name>
    <dbReference type="NCBI Taxonomy" id="1105144"/>
    <lineage>
        <taxon>Bacteria</taxon>
        <taxon>Bacillati</taxon>
        <taxon>Actinomycetota</taxon>
        <taxon>Actinomycetes</taxon>
        <taxon>Micrococcales</taxon>
        <taxon>Promicromonosporaceae</taxon>
        <taxon>Promicromonospora</taxon>
    </lineage>
</organism>
<evidence type="ECO:0000313" key="1">
    <source>
        <dbReference type="EMBL" id="MDR7383041.1"/>
    </source>
</evidence>
<protein>
    <submittedName>
        <fullName evidence="1">Uncharacterized protein</fullName>
    </submittedName>
</protein>
<dbReference type="EMBL" id="JAVDYE010000001">
    <property type="protein sequence ID" value="MDR7383041.1"/>
    <property type="molecule type" value="Genomic_DNA"/>
</dbReference>
<gene>
    <name evidence="1" type="ORF">J2S48_002556</name>
</gene>
<proteinExistence type="predicted"/>
<keyword evidence="2" id="KW-1185">Reference proteome</keyword>
<dbReference type="Proteomes" id="UP001183585">
    <property type="component" value="Unassembled WGS sequence"/>
</dbReference>
<dbReference type="RefSeq" id="WP_274991829.1">
    <property type="nucleotide sequence ID" value="NZ_JAJQQP010000001.1"/>
</dbReference>
<sequence length="228" mass="23745">MNQYRPDRPEGEPGHDELAEQIGAALRAREPDAAATAATAQRIAATIAVAADGRNAVVTPFVRRAGTFALTGVVASTLGVVGAGAAAAANPYTGFAAAVDGVAQAVGVEWSAMPDGYTREQHDAFWGAEYTAGDLVALRDLWNVDSLEAKARAGQLILDGNAVPVAPGSHGSDEELRFPTVAEQDAFREAGYTYEDAKRLADLWQVGADEAKARAGDMLLDGETPPLP</sequence>
<name>A0ABU2CP40_9MICO</name>
<evidence type="ECO:0000313" key="2">
    <source>
        <dbReference type="Proteomes" id="UP001183585"/>
    </source>
</evidence>
<reference evidence="1 2" key="1">
    <citation type="submission" date="2023-07" db="EMBL/GenBank/DDBJ databases">
        <title>Sequencing the genomes of 1000 actinobacteria strains.</title>
        <authorList>
            <person name="Klenk H.-P."/>
        </authorList>
    </citation>
    <scope>NUCLEOTIDE SEQUENCE [LARGE SCALE GENOMIC DNA]</scope>
    <source>
        <strain evidence="1 2">DSM 45554</strain>
    </source>
</reference>
<comment type="caution">
    <text evidence="1">The sequence shown here is derived from an EMBL/GenBank/DDBJ whole genome shotgun (WGS) entry which is preliminary data.</text>
</comment>
<accession>A0ABU2CP40</accession>